<evidence type="ECO:0000313" key="2">
    <source>
        <dbReference type="Proteomes" id="UP000027601"/>
    </source>
</evidence>
<comment type="caution">
    <text evidence="1">The sequence shown here is derived from an EMBL/GenBank/DDBJ whole genome shotgun (WGS) entry which is preliminary data.</text>
</comment>
<dbReference type="EMBL" id="BAJS01000001">
    <property type="protein sequence ID" value="GAK35073.1"/>
    <property type="molecule type" value="Genomic_DNA"/>
</dbReference>
<sequence>MNFYKDKQAEAVDQGFLGSFTENLADALFWPVSIMRPSVDAGLVYRFEQQKWRIYPSFGVGYVYHLRDRGFIKSSTGSDEVLHTVEYKQRASSLTLNMGVSANYYFSSRKYLFLSTNFVQPLQKSSGELVRMDNDVETERLSYKTITGGRALNVSVGIGFAIGR</sequence>
<keyword evidence="2" id="KW-1185">Reference proteome</keyword>
<dbReference type="STRING" id="1121097.GCA_000428125_00395"/>
<name>A0A069CX05_9BACE</name>
<gene>
    <name evidence="1" type="ORF">JCM15093_148</name>
</gene>
<evidence type="ECO:0000313" key="1">
    <source>
        <dbReference type="EMBL" id="GAK35073.1"/>
    </source>
</evidence>
<evidence type="ECO:0008006" key="3">
    <source>
        <dbReference type="Google" id="ProtNLM"/>
    </source>
</evidence>
<dbReference type="AlphaFoldDB" id="A0A069CX05"/>
<dbReference type="OrthoDB" id="705650at2"/>
<organism evidence="1 2">
    <name type="scientific">Bacteroides graminisolvens DSM 19988 = JCM 15093</name>
    <dbReference type="NCBI Taxonomy" id="1121097"/>
    <lineage>
        <taxon>Bacteria</taxon>
        <taxon>Pseudomonadati</taxon>
        <taxon>Bacteroidota</taxon>
        <taxon>Bacteroidia</taxon>
        <taxon>Bacteroidales</taxon>
        <taxon>Bacteroidaceae</taxon>
        <taxon>Bacteroides</taxon>
    </lineage>
</organism>
<dbReference type="eggNOG" id="ENOG502ZU0Y">
    <property type="taxonomic scope" value="Bacteria"/>
</dbReference>
<reference evidence="1 2" key="1">
    <citation type="journal article" date="2015" name="Microbes Environ.">
        <title>Distribution and evolution of nitrogen fixation genes in the phylum bacteroidetes.</title>
        <authorList>
            <person name="Inoue J."/>
            <person name="Oshima K."/>
            <person name="Suda W."/>
            <person name="Sakamoto M."/>
            <person name="Iino T."/>
            <person name="Noda S."/>
            <person name="Hongoh Y."/>
            <person name="Hattori M."/>
            <person name="Ohkuma M."/>
        </authorList>
    </citation>
    <scope>NUCLEOTIDE SEQUENCE [LARGE SCALE GENOMIC DNA]</scope>
    <source>
        <strain evidence="1 2">JCM 15093</strain>
    </source>
</reference>
<accession>A0A069CX05</accession>
<protein>
    <recommendedName>
        <fullName evidence="3">Outer membrane protein beta-barrel domain-containing protein</fullName>
    </recommendedName>
</protein>
<dbReference type="RefSeq" id="WP_024995335.1">
    <property type="nucleotide sequence ID" value="NZ_BAJS01000001.1"/>
</dbReference>
<dbReference type="Proteomes" id="UP000027601">
    <property type="component" value="Unassembled WGS sequence"/>
</dbReference>
<proteinExistence type="predicted"/>